<keyword evidence="3" id="KW-1003">Cell membrane</keyword>
<dbReference type="GO" id="GO:0005886">
    <property type="term" value="C:plasma membrane"/>
    <property type="evidence" value="ECO:0007669"/>
    <property type="project" value="UniProtKB-SubCell"/>
</dbReference>
<comment type="subcellular location">
    <subcellularLocation>
        <location evidence="1 7">Cell membrane</location>
        <topology evidence="1 7">Multi-pass membrane protein</topology>
    </subcellularLocation>
</comment>
<sequence length="293" mass="30743">MTAIQPGQQIKVTAHASIQDATATRSWLRGAMVAWLVGAAGGLLLILVVLPAIITTSPTEINAEDALARPSLEHLFGTDQLGRDVLARVVHGARLSLAVSASSTLIAVVLASILGALAATGRPWVQEIVMRFVDIGLAFPGILLPLVLAAVMGPSMATTIIALGVLFTFPMTRVVRGAIFAEYAHDYVLAARLLGTGRVRLVGYHIGLNAALPILVYATLIMAGAILAEAALSFLGAGVPPPAPSWGNIIRDGFSIVHAGAWWVSLFPGLAIVLTVLGLNRFSESLGRQLRMR</sequence>
<feature type="transmembrane region" description="Helical" evidence="7">
    <location>
        <begin position="259"/>
        <end position="283"/>
    </location>
</feature>
<feature type="transmembrane region" description="Helical" evidence="7">
    <location>
        <begin position="33"/>
        <end position="54"/>
    </location>
</feature>
<proteinExistence type="inferred from homology"/>
<dbReference type="Pfam" id="PF00528">
    <property type="entry name" value="BPD_transp_1"/>
    <property type="match status" value="1"/>
</dbReference>
<dbReference type="RefSeq" id="WP_131894333.1">
    <property type="nucleotide sequence ID" value="NZ_SMKZ01000013.1"/>
</dbReference>
<protein>
    <submittedName>
        <fullName evidence="9">ABC transporter permease</fullName>
    </submittedName>
</protein>
<evidence type="ECO:0000256" key="7">
    <source>
        <dbReference type="RuleBase" id="RU363032"/>
    </source>
</evidence>
<name>A0A4R5DIK7_9ACTN</name>
<dbReference type="PANTHER" id="PTHR43386:SF1">
    <property type="entry name" value="D,D-DIPEPTIDE TRANSPORT SYSTEM PERMEASE PROTEIN DDPC-RELATED"/>
    <property type="match status" value="1"/>
</dbReference>
<evidence type="ECO:0000313" key="9">
    <source>
        <dbReference type="EMBL" id="TDE10605.1"/>
    </source>
</evidence>
<dbReference type="InterPro" id="IPR035906">
    <property type="entry name" value="MetI-like_sf"/>
</dbReference>
<evidence type="ECO:0000313" key="10">
    <source>
        <dbReference type="Proteomes" id="UP000294739"/>
    </source>
</evidence>
<dbReference type="GO" id="GO:0055085">
    <property type="term" value="P:transmembrane transport"/>
    <property type="evidence" value="ECO:0007669"/>
    <property type="project" value="InterPro"/>
</dbReference>
<evidence type="ECO:0000256" key="3">
    <source>
        <dbReference type="ARBA" id="ARBA00022475"/>
    </source>
</evidence>
<reference evidence="9 10" key="1">
    <citation type="submission" date="2019-03" db="EMBL/GenBank/DDBJ databases">
        <title>Draft genome sequences of novel Actinobacteria.</title>
        <authorList>
            <person name="Sahin N."/>
            <person name="Ay H."/>
            <person name="Saygin H."/>
        </authorList>
    </citation>
    <scope>NUCLEOTIDE SEQUENCE [LARGE SCALE GENOMIC DNA]</scope>
    <source>
        <strain evidence="9 10">5K138</strain>
    </source>
</reference>
<evidence type="ECO:0000256" key="6">
    <source>
        <dbReference type="ARBA" id="ARBA00023136"/>
    </source>
</evidence>
<comment type="caution">
    <text evidence="9">The sequence shown here is derived from an EMBL/GenBank/DDBJ whole genome shotgun (WGS) entry which is preliminary data.</text>
</comment>
<feature type="transmembrane region" description="Helical" evidence="7">
    <location>
        <begin position="132"/>
        <end position="151"/>
    </location>
</feature>
<keyword evidence="4 7" id="KW-0812">Transmembrane</keyword>
<evidence type="ECO:0000256" key="2">
    <source>
        <dbReference type="ARBA" id="ARBA00022448"/>
    </source>
</evidence>
<dbReference type="Gene3D" id="1.10.3720.10">
    <property type="entry name" value="MetI-like"/>
    <property type="match status" value="1"/>
</dbReference>
<evidence type="ECO:0000256" key="4">
    <source>
        <dbReference type="ARBA" id="ARBA00022692"/>
    </source>
</evidence>
<dbReference type="Proteomes" id="UP000294739">
    <property type="component" value="Unassembled WGS sequence"/>
</dbReference>
<feature type="transmembrane region" description="Helical" evidence="7">
    <location>
        <begin position="157"/>
        <end position="175"/>
    </location>
</feature>
<feature type="transmembrane region" description="Helical" evidence="7">
    <location>
        <begin position="95"/>
        <end position="120"/>
    </location>
</feature>
<dbReference type="InterPro" id="IPR050366">
    <property type="entry name" value="BP-dependent_transpt_permease"/>
</dbReference>
<keyword evidence="6 7" id="KW-0472">Membrane</keyword>
<evidence type="ECO:0000256" key="1">
    <source>
        <dbReference type="ARBA" id="ARBA00004651"/>
    </source>
</evidence>
<dbReference type="PANTHER" id="PTHR43386">
    <property type="entry name" value="OLIGOPEPTIDE TRANSPORT SYSTEM PERMEASE PROTEIN APPC"/>
    <property type="match status" value="1"/>
</dbReference>
<accession>A0A4R5DIK7</accession>
<keyword evidence="2 7" id="KW-0813">Transport</keyword>
<comment type="similarity">
    <text evidence="7">Belongs to the binding-protein-dependent transport system permease family.</text>
</comment>
<dbReference type="SUPFAM" id="SSF161098">
    <property type="entry name" value="MetI-like"/>
    <property type="match status" value="1"/>
</dbReference>
<keyword evidence="5 7" id="KW-1133">Transmembrane helix</keyword>
<evidence type="ECO:0000256" key="5">
    <source>
        <dbReference type="ARBA" id="ARBA00022989"/>
    </source>
</evidence>
<dbReference type="InterPro" id="IPR000515">
    <property type="entry name" value="MetI-like"/>
</dbReference>
<dbReference type="InParanoid" id="A0A4R5DIK7"/>
<evidence type="ECO:0000259" key="8">
    <source>
        <dbReference type="PROSITE" id="PS50928"/>
    </source>
</evidence>
<dbReference type="PROSITE" id="PS50928">
    <property type="entry name" value="ABC_TM1"/>
    <property type="match status" value="1"/>
</dbReference>
<dbReference type="CDD" id="cd06261">
    <property type="entry name" value="TM_PBP2"/>
    <property type="match status" value="1"/>
</dbReference>
<dbReference type="OrthoDB" id="9812701at2"/>
<feature type="domain" description="ABC transmembrane type-1" evidence="8">
    <location>
        <begin position="93"/>
        <end position="283"/>
    </location>
</feature>
<dbReference type="EMBL" id="SMKZ01000013">
    <property type="protein sequence ID" value="TDE10605.1"/>
    <property type="molecule type" value="Genomic_DNA"/>
</dbReference>
<gene>
    <name evidence="9" type="ORF">E1269_11015</name>
</gene>
<organism evidence="9 10">
    <name type="scientific">Jiangella asiatica</name>
    <dbReference type="NCBI Taxonomy" id="2530372"/>
    <lineage>
        <taxon>Bacteria</taxon>
        <taxon>Bacillati</taxon>
        <taxon>Actinomycetota</taxon>
        <taxon>Actinomycetes</taxon>
        <taxon>Jiangellales</taxon>
        <taxon>Jiangellaceae</taxon>
        <taxon>Jiangella</taxon>
    </lineage>
</organism>
<keyword evidence="10" id="KW-1185">Reference proteome</keyword>
<dbReference type="AlphaFoldDB" id="A0A4R5DIK7"/>